<dbReference type="Gene3D" id="2.10.230.10">
    <property type="entry name" value="Heat shock protein DnaJ, cysteine-rich domain"/>
    <property type="match status" value="1"/>
</dbReference>
<dbReference type="GO" id="GO:0008270">
    <property type="term" value="F:zinc ion binding"/>
    <property type="evidence" value="ECO:0007669"/>
    <property type="project" value="UniProtKB-KW"/>
</dbReference>
<dbReference type="CDD" id="cd10719">
    <property type="entry name" value="DnaJ_zf"/>
    <property type="match status" value="1"/>
</dbReference>
<keyword evidence="2 7" id="KW-0479">Metal-binding</keyword>
<dbReference type="GO" id="GO:0051082">
    <property type="term" value="F:unfolded protein binding"/>
    <property type="evidence" value="ECO:0007669"/>
    <property type="project" value="InterPro"/>
</dbReference>
<evidence type="ECO:0000256" key="8">
    <source>
        <dbReference type="SAM" id="MobiDB-lite"/>
    </source>
</evidence>
<dbReference type="PROSITE" id="PS50076">
    <property type="entry name" value="DNAJ_2"/>
    <property type="match status" value="1"/>
</dbReference>
<name>A0A4Z0BKL2_9BURK</name>
<evidence type="ECO:0000256" key="3">
    <source>
        <dbReference type="ARBA" id="ARBA00022737"/>
    </source>
</evidence>
<feature type="domain" description="J" evidence="9">
    <location>
        <begin position="39"/>
        <end position="95"/>
    </location>
</feature>
<evidence type="ECO:0000256" key="2">
    <source>
        <dbReference type="ARBA" id="ARBA00022723"/>
    </source>
</evidence>
<keyword evidence="6" id="KW-0346">Stress response</keyword>
<protein>
    <submittedName>
        <fullName evidence="11">Molecular chaperone DnaJ</fullName>
    </submittedName>
</protein>
<dbReference type="PROSITE" id="PS51188">
    <property type="entry name" value="ZF_CR"/>
    <property type="match status" value="1"/>
</dbReference>
<dbReference type="InterPro" id="IPR001623">
    <property type="entry name" value="DnaJ_domain"/>
</dbReference>
<dbReference type="Gene3D" id="1.10.287.110">
    <property type="entry name" value="DnaJ domain"/>
    <property type="match status" value="1"/>
</dbReference>
<keyword evidence="5 7" id="KW-0862">Zinc</keyword>
<dbReference type="EMBL" id="SMLL01000005">
    <property type="protein sequence ID" value="TFY98634.1"/>
    <property type="molecule type" value="Genomic_DNA"/>
</dbReference>
<evidence type="ECO:0000259" key="10">
    <source>
        <dbReference type="PROSITE" id="PS51188"/>
    </source>
</evidence>
<dbReference type="GO" id="GO:0042026">
    <property type="term" value="P:protein refolding"/>
    <property type="evidence" value="ECO:0007669"/>
    <property type="project" value="TreeGrafter"/>
</dbReference>
<dbReference type="SUPFAM" id="SSF57938">
    <property type="entry name" value="DnaJ/Hsp40 cysteine-rich domain"/>
    <property type="match status" value="1"/>
</dbReference>
<keyword evidence="4 7" id="KW-0863">Zinc-finger</keyword>
<sequence length="364" mass="39951">MTKHTGCVNASRGRRGRRYHAALQQPGRLPEVLPLTVDDCYSELGLQPQCSDEELKSAWRRLVARWHPDRNDSPQAVLKMQRINRAIEEIRRARAEPVAREPEPAAETAPDEPAVERIVRVTLEEALAGCVKTVQGELVADCTDCAGSGRQACTCTACGGTGGIRQSLWFGWVTPAVACQACEGTGNVGEPCAACAGAGRRTRGRWRCRITIPAGTREGELPAQAARAKGDTGEFSLRVRPRVVLQEHELFRIEPDGSLRCDMPVDGFAWMAERWIEVPTPSGLQQMRLRRGALTYRLRAQGFPGPHGLATDCLVTVQPIFPDELSATQDACIDRLVQGNAAARKGSAAWREQVARWAQRVNRT</sequence>
<proteinExistence type="predicted"/>
<dbReference type="PANTHER" id="PTHR43096:SF10">
    <property type="entry name" value="CHAPERONE PROTEIN DNAJ A6, CHLOROPLASTIC"/>
    <property type="match status" value="1"/>
</dbReference>
<evidence type="ECO:0000313" key="12">
    <source>
        <dbReference type="Proteomes" id="UP000297564"/>
    </source>
</evidence>
<dbReference type="SUPFAM" id="SSF49493">
    <property type="entry name" value="HSP40/DnaJ peptide-binding domain"/>
    <property type="match status" value="1"/>
</dbReference>
<feature type="compositionally biased region" description="Basic and acidic residues" evidence="8">
    <location>
        <begin position="94"/>
        <end position="103"/>
    </location>
</feature>
<dbReference type="GO" id="GO:0006260">
    <property type="term" value="P:DNA replication"/>
    <property type="evidence" value="ECO:0007669"/>
    <property type="project" value="UniProtKB-KW"/>
</dbReference>
<dbReference type="GO" id="GO:0031072">
    <property type="term" value="F:heat shock protein binding"/>
    <property type="evidence" value="ECO:0007669"/>
    <property type="project" value="InterPro"/>
</dbReference>
<evidence type="ECO:0000256" key="7">
    <source>
        <dbReference type="PROSITE-ProRule" id="PRU00546"/>
    </source>
</evidence>
<organism evidence="11 12">
    <name type="scientific">Ramlibacter rhizophilus</name>
    <dbReference type="NCBI Taxonomy" id="1781167"/>
    <lineage>
        <taxon>Bacteria</taxon>
        <taxon>Pseudomonadati</taxon>
        <taxon>Pseudomonadota</taxon>
        <taxon>Betaproteobacteria</taxon>
        <taxon>Burkholderiales</taxon>
        <taxon>Comamonadaceae</taxon>
        <taxon>Ramlibacter</taxon>
    </lineage>
</organism>
<evidence type="ECO:0000259" key="9">
    <source>
        <dbReference type="PROSITE" id="PS50076"/>
    </source>
</evidence>
<dbReference type="OrthoDB" id="9779889at2"/>
<feature type="domain" description="CR-type" evidence="10">
    <location>
        <begin position="129"/>
        <end position="204"/>
    </location>
</feature>
<dbReference type="CDD" id="cd06257">
    <property type="entry name" value="DnaJ"/>
    <property type="match status" value="1"/>
</dbReference>
<accession>A0A4Z0BKL2</accession>
<dbReference type="SUPFAM" id="SSF46565">
    <property type="entry name" value="Chaperone J-domain"/>
    <property type="match status" value="1"/>
</dbReference>
<dbReference type="Pfam" id="PF01556">
    <property type="entry name" value="DnaJ_C"/>
    <property type="match status" value="1"/>
</dbReference>
<keyword evidence="3" id="KW-0677">Repeat</keyword>
<dbReference type="SMART" id="SM00271">
    <property type="entry name" value="DnaJ"/>
    <property type="match status" value="1"/>
</dbReference>
<evidence type="ECO:0000313" key="11">
    <source>
        <dbReference type="EMBL" id="TFY98634.1"/>
    </source>
</evidence>
<evidence type="ECO:0000256" key="6">
    <source>
        <dbReference type="ARBA" id="ARBA00023016"/>
    </source>
</evidence>
<evidence type="ECO:0000256" key="4">
    <source>
        <dbReference type="ARBA" id="ARBA00022771"/>
    </source>
</evidence>
<keyword evidence="1" id="KW-0235">DNA replication</keyword>
<dbReference type="InterPro" id="IPR008971">
    <property type="entry name" value="HSP40/DnaJ_pept-bd"/>
</dbReference>
<comment type="caution">
    <text evidence="11">The sequence shown here is derived from an EMBL/GenBank/DDBJ whole genome shotgun (WGS) entry which is preliminary data.</text>
</comment>
<dbReference type="InterPro" id="IPR001305">
    <property type="entry name" value="HSP_DnaJ_Cys-rich_dom"/>
</dbReference>
<dbReference type="PRINTS" id="PR00625">
    <property type="entry name" value="JDOMAIN"/>
</dbReference>
<dbReference type="InterPro" id="IPR002939">
    <property type="entry name" value="DnaJ_C"/>
</dbReference>
<dbReference type="GO" id="GO:0005737">
    <property type="term" value="C:cytoplasm"/>
    <property type="evidence" value="ECO:0007669"/>
    <property type="project" value="TreeGrafter"/>
</dbReference>
<evidence type="ECO:0000256" key="1">
    <source>
        <dbReference type="ARBA" id="ARBA00022705"/>
    </source>
</evidence>
<dbReference type="PANTHER" id="PTHR43096">
    <property type="entry name" value="DNAJ HOMOLOG 1, MITOCHONDRIAL-RELATED"/>
    <property type="match status" value="1"/>
</dbReference>
<evidence type="ECO:0000256" key="5">
    <source>
        <dbReference type="ARBA" id="ARBA00022833"/>
    </source>
</evidence>
<gene>
    <name evidence="11" type="ORF">EZ242_13975</name>
</gene>
<dbReference type="InterPro" id="IPR036410">
    <property type="entry name" value="HSP_DnaJ_Cys-rich_dom_sf"/>
</dbReference>
<keyword evidence="12" id="KW-1185">Reference proteome</keyword>
<reference evidence="11 12" key="1">
    <citation type="submission" date="2019-03" db="EMBL/GenBank/DDBJ databases">
        <title>Ramlibacter rhizophilus CCTCC AB2015357, whole genome shotgun sequence.</title>
        <authorList>
            <person name="Zhang X."/>
            <person name="Feng G."/>
            <person name="Zhu H."/>
        </authorList>
    </citation>
    <scope>NUCLEOTIDE SEQUENCE [LARGE SCALE GENOMIC DNA]</scope>
    <source>
        <strain evidence="11 12">CCTCC AB2015357</strain>
    </source>
</reference>
<feature type="zinc finger region" description="CR-type" evidence="7">
    <location>
        <begin position="129"/>
        <end position="204"/>
    </location>
</feature>
<dbReference type="Proteomes" id="UP000297564">
    <property type="component" value="Unassembled WGS sequence"/>
</dbReference>
<dbReference type="InterPro" id="IPR036869">
    <property type="entry name" value="J_dom_sf"/>
</dbReference>
<feature type="region of interest" description="Disordered" evidence="8">
    <location>
        <begin position="94"/>
        <end position="113"/>
    </location>
</feature>
<dbReference type="AlphaFoldDB" id="A0A4Z0BKL2"/>
<dbReference type="Pfam" id="PF00226">
    <property type="entry name" value="DnaJ"/>
    <property type="match status" value="1"/>
</dbReference>